<dbReference type="Proteomes" id="UP000574769">
    <property type="component" value="Unassembled WGS sequence"/>
</dbReference>
<dbReference type="InterPro" id="IPR019756">
    <property type="entry name" value="Pept_S26A_signal_pept_1_Ser-AS"/>
</dbReference>
<keyword evidence="5" id="KW-0804">Transcription</keyword>
<dbReference type="Gene3D" id="2.10.109.10">
    <property type="entry name" value="Umud Fragment, subunit A"/>
    <property type="match status" value="1"/>
</dbReference>
<dbReference type="GO" id="GO:0003677">
    <property type="term" value="F:DNA binding"/>
    <property type="evidence" value="ECO:0007669"/>
    <property type="project" value="UniProtKB-KW"/>
</dbReference>
<feature type="region of interest" description="Disordered" evidence="6">
    <location>
        <begin position="76"/>
        <end position="116"/>
    </location>
</feature>
<evidence type="ECO:0000256" key="4">
    <source>
        <dbReference type="ARBA" id="ARBA00023125"/>
    </source>
</evidence>
<accession>A0A7W7EYE2</accession>
<dbReference type="SUPFAM" id="SSF51306">
    <property type="entry name" value="LexA/Signal peptidase"/>
    <property type="match status" value="1"/>
</dbReference>
<gene>
    <name evidence="8" type="ORF">GGQ96_002791</name>
</gene>
<evidence type="ECO:0000256" key="2">
    <source>
        <dbReference type="ARBA" id="ARBA00022801"/>
    </source>
</evidence>
<dbReference type="InterPro" id="IPR036286">
    <property type="entry name" value="LexA/Signal_pep-like_sf"/>
</dbReference>
<comment type="caution">
    <text evidence="8">The sequence shown here is derived from an EMBL/GenBank/DDBJ whole genome shotgun (WGS) entry which is preliminary data.</text>
</comment>
<dbReference type="RefSeq" id="WP_184115683.1">
    <property type="nucleotide sequence ID" value="NZ_JACHNY010000005.1"/>
</dbReference>
<evidence type="ECO:0000256" key="6">
    <source>
        <dbReference type="SAM" id="MobiDB-lite"/>
    </source>
</evidence>
<name>A0A7W7EYE2_9SPHN</name>
<proteinExistence type="predicted"/>
<evidence type="ECO:0000313" key="8">
    <source>
        <dbReference type="EMBL" id="MBB4618648.1"/>
    </source>
</evidence>
<dbReference type="PANTHER" id="PTHR40661:SF3">
    <property type="entry name" value="FELS-1 PROPHAGE TRANSCRIPTIONAL REGULATOR"/>
    <property type="match status" value="1"/>
</dbReference>
<sequence length="251" mass="27898">MADDDRSPLQIALANAIAASNRTRDSFDSDLQKILGTTGKPLWDVERGKVKRPSPKVLRAMETVLAFPDETLVEMVHPREGGSPPVKIEQPRQGAPRQRPEQSDQPRMKSVDSGETAPVTRLDLSYSMGPGADLDSSYVDGEAFEFDIGFLRSMTVTPPDRIRIVDGIGDSMQPTLHDRDLLFIDVNQRDLNAQDRIWAIWLFGLGAVKRLRAVGPDRVLVISDNPDVDNQEVSRTDILIHGRVIGSIKRH</sequence>
<evidence type="ECO:0000259" key="7">
    <source>
        <dbReference type="Pfam" id="PF00717"/>
    </source>
</evidence>
<reference evidence="8 9" key="1">
    <citation type="submission" date="2020-08" db="EMBL/GenBank/DDBJ databases">
        <title>Genomic Encyclopedia of Type Strains, Phase IV (KMG-IV): sequencing the most valuable type-strain genomes for metagenomic binning, comparative biology and taxonomic classification.</title>
        <authorList>
            <person name="Goeker M."/>
        </authorList>
    </citation>
    <scope>NUCLEOTIDE SEQUENCE [LARGE SCALE GENOMIC DNA]</scope>
    <source>
        <strain evidence="8 9">DSM 15867</strain>
    </source>
</reference>
<dbReference type="InterPro" id="IPR015927">
    <property type="entry name" value="Peptidase_S24_S26A/B/C"/>
</dbReference>
<evidence type="ECO:0000256" key="5">
    <source>
        <dbReference type="ARBA" id="ARBA00023163"/>
    </source>
</evidence>
<dbReference type="GO" id="GO:0016020">
    <property type="term" value="C:membrane"/>
    <property type="evidence" value="ECO:0007669"/>
    <property type="project" value="InterPro"/>
</dbReference>
<organism evidence="8 9">
    <name type="scientific">Sphingomonas abaci</name>
    <dbReference type="NCBI Taxonomy" id="237611"/>
    <lineage>
        <taxon>Bacteria</taxon>
        <taxon>Pseudomonadati</taxon>
        <taxon>Pseudomonadota</taxon>
        <taxon>Alphaproteobacteria</taxon>
        <taxon>Sphingomonadales</taxon>
        <taxon>Sphingomonadaceae</taxon>
        <taxon>Sphingomonas</taxon>
    </lineage>
</organism>
<dbReference type="PROSITE" id="PS00501">
    <property type="entry name" value="SPASE_I_1"/>
    <property type="match status" value="1"/>
</dbReference>
<keyword evidence="3" id="KW-0805">Transcription regulation</keyword>
<feature type="compositionally biased region" description="Basic and acidic residues" evidence="6">
    <location>
        <begin position="98"/>
        <end position="112"/>
    </location>
</feature>
<dbReference type="GO" id="GO:0006508">
    <property type="term" value="P:proteolysis"/>
    <property type="evidence" value="ECO:0007669"/>
    <property type="project" value="UniProtKB-KW"/>
</dbReference>
<dbReference type="AlphaFoldDB" id="A0A7W7EYE2"/>
<dbReference type="GO" id="GO:0004252">
    <property type="term" value="F:serine-type endopeptidase activity"/>
    <property type="evidence" value="ECO:0007669"/>
    <property type="project" value="InterPro"/>
</dbReference>
<evidence type="ECO:0000256" key="3">
    <source>
        <dbReference type="ARBA" id="ARBA00023015"/>
    </source>
</evidence>
<dbReference type="InterPro" id="IPR039418">
    <property type="entry name" value="LexA-like"/>
</dbReference>
<keyword evidence="2" id="KW-0378">Hydrolase</keyword>
<dbReference type="Pfam" id="PF00717">
    <property type="entry name" value="Peptidase_S24"/>
    <property type="match status" value="1"/>
</dbReference>
<dbReference type="CDD" id="cd06529">
    <property type="entry name" value="S24_LexA-like"/>
    <property type="match status" value="1"/>
</dbReference>
<dbReference type="PANTHER" id="PTHR40661">
    <property type="match status" value="1"/>
</dbReference>
<feature type="domain" description="Peptidase S24/S26A/S26B/S26C" evidence="7">
    <location>
        <begin position="151"/>
        <end position="245"/>
    </location>
</feature>
<evidence type="ECO:0000313" key="9">
    <source>
        <dbReference type="Proteomes" id="UP000574769"/>
    </source>
</evidence>
<dbReference type="EMBL" id="JACHNY010000005">
    <property type="protein sequence ID" value="MBB4618648.1"/>
    <property type="molecule type" value="Genomic_DNA"/>
</dbReference>
<protein>
    <submittedName>
        <fullName evidence="8">Phage repressor protein C with HTH and peptisase S24 domain</fullName>
    </submittedName>
</protein>
<keyword evidence="9" id="KW-1185">Reference proteome</keyword>
<evidence type="ECO:0000256" key="1">
    <source>
        <dbReference type="ARBA" id="ARBA00022670"/>
    </source>
</evidence>
<keyword evidence="1" id="KW-0645">Protease</keyword>
<keyword evidence="4" id="KW-0238">DNA-binding</keyword>